<dbReference type="Proteomes" id="UP000534286">
    <property type="component" value="Unassembled WGS sequence"/>
</dbReference>
<reference evidence="2 3" key="1">
    <citation type="submission" date="2020-08" db="EMBL/GenBank/DDBJ databases">
        <title>Sequencing the genomes of 1000 actinobacteria strains.</title>
        <authorList>
            <person name="Klenk H.-P."/>
        </authorList>
    </citation>
    <scope>NUCLEOTIDE SEQUENCE [LARGE SCALE GENOMIC DNA]</scope>
    <source>
        <strain evidence="2 3">DSM 43023</strain>
    </source>
</reference>
<gene>
    <name evidence="2" type="ORF">FHR32_006385</name>
</gene>
<dbReference type="EMBL" id="JACHJU010000003">
    <property type="protein sequence ID" value="MBB4941999.1"/>
    <property type="molecule type" value="Genomic_DNA"/>
</dbReference>
<organism evidence="2 3">
    <name type="scientific">Streptosporangium album</name>
    <dbReference type="NCBI Taxonomy" id="47479"/>
    <lineage>
        <taxon>Bacteria</taxon>
        <taxon>Bacillati</taxon>
        <taxon>Actinomycetota</taxon>
        <taxon>Actinomycetes</taxon>
        <taxon>Streptosporangiales</taxon>
        <taxon>Streptosporangiaceae</taxon>
        <taxon>Streptosporangium</taxon>
    </lineage>
</organism>
<proteinExistence type="predicted"/>
<dbReference type="Pfam" id="PF07561">
    <property type="entry name" value="DUF1540"/>
    <property type="match status" value="2"/>
</dbReference>
<protein>
    <recommendedName>
        <fullName evidence="1">DUF1540 domain-containing protein</fullName>
    </recommendedName>
</protein>
<dbReference type="InterPro" id="IPR011437">
    <property type="entry name" value="DUF1540"/>
</dbReference>
<dbReference type="RefSeq" id="WP_184758048.1">
    <property type="nucleotide sequence ID" value="NZ_BAABEK010000034.1"/>
</dbReference>
<evidence type="ECO:0000313" key="2">
    <source>
        <dbReference type="EMBL" id="MBB4941999.1"/>
    </source>
</evidence>
<dbReference type="AlphaFoldDB" id="A0A7W7WD59"/>
<evidence type="ECO:0000259" key="1">
    <source>
        <dbReference type="Pfam" id="PF07561"/>
    </source>
</evidence>
<name>A0A7W7WD59_9ACTN</name>
<evidence type="ECO:0000313" key="3">
    <source>
        <dbReference type="Proteomes" id="UP000534286"/>
    </source>
</evidence>
<keyword evidence="3" id="KW-1185">Reference proteome</keyword>
<feature type="domain" description="DUF1540" evidence="1">
    <location>
        <begin position="59"/>
        <end position="91"/>
    </location>
</feature>
<accession>A0A7W7WD59</accession>
<feature type="domain" description="DUF1540" evidence="1">
    <location>
        <begin position="9"/>
        <end position="40"/>
    </location>
</feature>
<sequence length="94" mass="10063">MDMPVINECRVDACAYNTEHTCHALAITIGNSSHAECETFFKVETKGGDPTASGHVGACRMANCHHNVQFECQAPGIVVGYTQSDVDCLTYAPA</sequence>
<comment type="caution">
    <text evidence="2">The sequence shown here is derived from an EMBL/GenBank/DDBJ whole genome shotgun (WGS) entry which is preliminary data.</text>
</comment>